<dbReference type="SMART" id="SM00028">
    <property type="entry name" value="TPR"/>
    <property type="match status" value="3"/>
</dbReference>
<dbReference type="PROSITE" id="PS50005">
    <property type="entry name" value="TPR"/>
    <property type="match status" value="1"/>
</dbReference>
<dbReference type="AlphaFoldDB" id="A0A1I0SDG3"/>
<dbReference type="Gene3D" id="1.25.40.10">
    <property type="entry name" value="Tetratricopeptide repeat domain"/>
    <property type="match status" value="1"/>
</dbReference>
<dbReference type="InterPro" id="IPR011990">
    <property type="entry name" value="TPR-like_helical_dom_sf"/>
</dbReference>
<evidence type="ECO:0000313" key="3">
    <source>
        <dbReference type="Proteomes" id="UP000199310"/>
    </source>
</evidence>
<accession>A0A1I0SDG3</accession>
<organism evidence="2 3">
    <name type="scientific">Chitinophaga arvensicola</name>
    <dbReference type="NCBI Taxonomy" id="29529"/>
    <lineage>
        <taxon>Bacteria</taxon>
        <taxon>Pseudomonadati</taxon>
        <taxon>Bacteroidota</taxon>
        <taxon>Chitinophagia</taxon>
        <taxon>Chitinophagales</taxon>
        <taxon>Chitinophagaceae</taxon>
        <taxon>Chitinophaga</taxon>
    </lineage>
</organism>
<name>A0A1I0SDG3_9BACT</name>
<dbReference type="Proteomes" id="UP000199310">
    <property type="component" value="Unassembled WGS sequence"/>
</dbReference>
<sequence length="284" mass="32010">MELTDQKIVSAIEALWNEAEVLFENNDPARYALKLEEAWDLLPAPKEAYGESYDIALAIAETYLILRDNPALLRWAITLQQCDMERADDGEREFVLGKACFENGDLKGAETHFTTAMHKSSGRIFQGVDEKYLHVFSGLAAMVEEELPAGVYEQIEALSEAGNELADADDFDGAIAKFSEALQLLPPPAQEWEASTWLYASIGDMYYFKADYQAAANNFYDALNGPDAQANGFVHLRLGESLFELNQLDQSLEYLMRAYMLEGADIFAEEDSRYFDFLKKRVDL</sequence>
<evidence type="ECO:0000313" key="2">
    <source>
        <dbReference type="EMBL" id="SEW56300.1"/>
    </source>
</evidence>
<dbReference type="EMBL" id="FOJG01000002">
    <property type="protein sequence ID" value="SEW56300.1"/>
    <property type="molecule type" value="Genomic_DNA"/>
</dbReference>
<protein>
    <submittedName>
        <fullName evidence="2">Uncharacterized protein</fullName>
    </submittedName>
</protein>
<reference evidence="3" key="1">
    <citation type="submission" date="2016-10" db="EMBL/GenBank/DDBJ databases">
        <authorList>
            <person name="Varghese N."/>
            <person name="Submissions S."/>
        </authorList>
    </citation>
    <scope>NUCLEOTIDE SEQUENCE [LARGE SCALE GENOMIC DNA]</scope>
    <source>
        <strain evidence="3">DSM 3695</strain>
    </source>
</reference>
<dbReference type="SUPFAM" id="SSF48452">
    <property type="entry name" value="TPR-like"/>
    <property type="match status" value="1"/>
</dbReference>
<gene>
    <name evidence="2" type="ORF">SAMN04488122_6621</name>
</gene>
<keyword evidence="1" id="KW-0802">TPR repeat</keyword>
<evidence type="ECO:0000256" key="1">
    <source>
        <dbReference type="PROSITE-ProRule" id="PRU00339"/>
    </source>
</evidence>
<dbReference type="STRING" id="29529.SAMN04488122_6621"/>
<dbReference type="RefSeq" id="WP_218150492.1">
    <property type="nucleotide sequence ID" value="NZ_FOJG01000002.1"/>
</dbReference>
<keyword evidence="3" id="KW-1185">Reference proteome</keyword>
<dbReference type="InterPro" id="IPR019734">
    <property type="entry name" value="TPR_rpt"/>
</dbReference>
<feature type="repeat" description="TPR" evidence="1">
    <location>
        <begin position="155"/>
        <end position="188"/>
    </location>
</feature>
<proteinExistence type="predicted"/>